<protein>
    <submittedName>
        <fullName evidence="2">Cupin superfamily protein</fullName>
    </submittedName>
</protein>
<dbReference type="RefSeq" id="WP_015146530.1">
    <property type="nucleotide sequence ID" value="NC_019693.1"/>
</dbReference>
<proteinExistence type="predicted"/>
<dbReference type="EMBL" id="CP003607">
    <property type="protein sequence ID" value="AFY79880.1"/>
    <property type="molecule type" value="Genomic_DNA"/>
</dbReference>
<keyword evidence="3" id="KW-1185">Reference proteome</keyword>
<dbReference type="KEGG" id="oac:Oscil6304_0123"/>
<dbReference type="PANTHER" id="PTHR12461:SF105">
    <property type="entry name" value="HYPOXIA-INDUCIBLE FACTOR 1-ALPHA INHIBITOR"/>
    <property type="match status" value="1"/>
</dbReference>
<dbReference type="Pfam" id="PF13621">
    <property type="entry name" value="Cupin_8"/>
    <property type="match status" value="1"/>
</dbReference>
<accession>K9TBH3</accession>
<dbReference type="eggNOG" id="COG2850">
    <property type="taxonomic scope" value="Bacteria"/>
</dbReference>
<dbReference type="PATRIC" id="fig|56110.3.peg.140"/>
<dbReference type="InParanoid" id="K9TBH3"/>
<dbReference type="PROSITE" id="PS51184">
    <property type="entry name" value="JMJC"/>
    <property type="match status" value="1"/>
</dbReference>
<feature type="domain" description="JmjC" evidence="1">
    <location>
        <begin position="242"/>
        <end position="382"/>
    </location>
</feature>
<organism evidence="2 3">
    <name type="scientific">Oscillatoria acuminata PCC 6304</name>
    <dbReference type="NCBI Taxonomy" id="56110"/>
    <lineage>
        <taxon>Bacteria</taxon>
        <taxon>Bacillati</taxon>
        <taxon>Cyanobacteriota</taxon>
        <taxon>Cyanophyceae</taxon>
        <taxon>Oscillatoriophycideae</taxon>
        <taxon>Oscillatoriales</taxon>
        <taxon>Oscillatoriaceae</taxon>
        <taxon>Oscillatoria</taxon>
    </lineage>
</organism>
<reference evidence="2 3" key="1">
    <citation type="submission" date="2012-06" db="EMBL/GenBank/DDBJ databases">
        <title>Finished chromosome of genome of Oscillatoria acuminata PCC 6304.</title>
        <authorList>
            <consortium name="US DOE Joint Genome Institute"/>
            <person name="Gugger M."/>
            <person name="Coursin T."/>
            <person name="Rippka R."/>
            <person name="Tandeau De Marsac N."/>
            <person name="Huntemann M."/>
            <person name="Wei C.-L."/>
            <person name="Han J."/>
            <person name="Detter J.C."/>
            <person name="Han C."/>
            <person name="Tapia R."/>
            <person name="Davenport K."/>
            <person name="Daligault H."/>
            <person name="Erkkila T."/>
            <person name="Gu W."/>
            <person name="Munk A.C.C."/>
            <person name="Teshima H."/>
            <person name="Xu Y."/>
            <person name="Chain P."/>
            <person name="Chen A."/>
            <person name="Krypides N."/>
            <person name="Mavromatis K."/>
            <person name="Markowitz V."/>
            <person name="Szeto E."/>
            <person name="Ivanova N."/>
            <person name="Mikhailova N."/>
            <person name="Ovchinnikova G."/>
            <person name="Pagani I."/>
            <person name="Pati A."/>
            <person name="Goodwin L."/>
            <person name="Peters L."/>
            <person name="Pitluck S."/>
            <person name="Woyke T."/>
            <person name="Kerfeld C."/>
        </authorList>
    </citation>
    <scope>NUCLEOTIDE SEQUENCE [LARGE SCALE GENOMIC DNA]</scope>
    <source>
        <strain evidence="2 3">PCC 6304</strain>
    </source>
</reference>
<sequence>MNVDQLSGKMKTEKIEIEPAIATSEDSQLLQVMLLLEGGHQCEIALLPDAPLLRELFQGLTTAPESAESKLFQIPIEGGNAALYFPGESLVAIATDPPVAIESLDLEREEAEPDNPVQQLEWQLNIYRKLDKLSPNYGKIARIPHVSGAEFLERYYIGNKPVIFTDLMEKWPALYQWTPEYLKENYGHVTVGAQFNRNSNPAYEKQRRKHQKMLPLGEFVDIIRQGGETNDYYMGSYNGNLCRKPLQGLFNDIQLFPEYLTATPEPNRTVLWFGPAGAITPLHFDALNSFLCQVYGRKQVRLISPNHKHLLGNYGKYFSDIDLDHLDYERYPQLKEVDIIEVVLEAGEVLFLPVGWWHQVKSLDVSISISFMNFLVHNDFEE</sequence>
<dbReference type="OrthoDB" id="118524at2"/>
<dbReference type="SUPFAM" id="SSF51197">
    <property type="entry name" value="Clavaminate synthase-like"/>
    <property type="match status" value="1"/>
</dbReference>
<name>K9TBH3_9CYAN</name>
<dbReference type="InterPro" id="IPR041667">
    <property type="entry name" value="Cupin_8"/>
</dbReference>
<dbReference type="InterPro" id="IPR003347">
    <property type="entry name" value="JmjC_dom"/>
</dbReference>
<gene>
    <name evidence="2" type="ORF">Oscil6304_0123</name>
</gene>
<dbReference type="AlphaFoldDB" id="K9TBH3"/>
<dbReference type="Gene3D" id="2.60.120.650">
    <property type="entry name" value="Cupin"/>
    <property type="match status" value="1"/>
</dbReference>
<evidence type="ECO:0000313" key="3">
    <source>
        <dbReference type="Proteomes" id="UP000010367"/>
    </source>
</evidence>
<dbReference type="STRING" id="56110.Oscil6304_0123"/>
<evidence type="ECO:0000313" key="2">
    <source>
        <dbReference type="EMBL" id="AFY79880.1"/>
    </source>
</evidence>
<dbReference type="eggNOG" id="COG3751">
    <property type="taxonomic scope" value="Bacteria"/>
</dbReference>
<dbReference type="Proteomes" id="UP000010367">
    <property type="component" value="Chromosome"/>
</dbReference>
<dbReference type="HOGENOM" id="CLU_723279_0_0_3"/>
<dbReference type="SMART" id="SM00558">
    <property type="entry name" value="JmjC"/>
    <property type="match status" value="1"/>
</dbReference>
<evidence type="ECO:0000259" key="1">
    <source>
        <dbReference type="PROSITE" id="PS51184"/>
    </source>
</evidence>
<dbReference type="PANTHER" id="PTHR12461">
    <property type="entry name" value="HYPOXIA-INDUCIBLE FACTOR 1 ALPHA INHIBITOR-RELATED"/>
    <property type="match status" value="1"/>
</dbReference>